<sequence>MALSQELGGTQRAGSRLSLRTVFLIAVVLGLLIPAVIISYLSFNMQRDALTAQLETDQKRLLDIVALGMQEPLWNLSRQAGSPLVASVMEDPRVISVRVTDTQSNTVFLSALRSERRIGSVAFVQKPVVYRGEEIGQVTIEFDTEHLGIALNNGVKNVLLILFAQLLLSILLIMSILHFRFLKPMHDLTGQATQLAELKLDQAFHWLRRDEIGRLGNHLEWTRSELKRLIDELRAKTLALEADITRRREVEDALRRSENKYRELFWSNLDGIVISSLDGQVLDANPAFLNLMCYSLDQLKLQNFWSLVAPESESLERFNLDNKVLRFGYCDEFEASYINRFGNTVPVSVKTVAMRDAFGRINAVWRMVRDISERRAAEERVHLAAKVFENTVEGIMITDADRCIRSVNRAFTEITGYSQHEVLGQKPSILSSGRHDETFYDQMWKNIADHGSWQGEVWNRRKNGEVYPEWLAINAVRNAAGEVTHYVAIFSDLSERKAADERIQFLAHFDVLTSLPNRSHMQDRVELAIQNATKDGHQLALLLLDLDRFKTINESLGHSAGDTLLQMASDRIRSVLGPGETVARQGGDEFIILLPSLTDPSEAALAAERIRDAFASSIELHNHIITITPSIGISVYPQDGRDFETLVRNADAAMYHAKSSGRNNYKFYTADLNARAREILAVESQLRFALERSEFVLHYQPQVEFATGRIVGAEALIRWNHPSLGLLGPGRFIQVAEERGFIVQLGSWVIREACRQLAEWRAAGLPEISLAMNLSALQFRQEDLALTLERALSANGLQGHMIDIEVTESVVMEDAEATIQTLDAIKTMGLQLSIDDFGTGYSSLSYLKRFKADKLKIDRSFVRDIPADPDDSAIARAIINMAKNLNMRVVAEGVETVEQWRFLAAEGCDQVQGYLLSKPVPAEDFVLLLKEGHLLPDLGAGRR</sequence>
<evidence type="ECO:0000259" key="6">
    <source>
        <dbReference type="PROSITE" id="PS50885"/>
    </source>
</evidence>
<dbReference type="GO" id="GO:0071732">
    <property type="term" value="P:cellular response to nitric oxide"/>
    <property type="evidence" value="ECO:0007669"/>
    <property type="project" value="UniProtKB-ARBA"/>
</dbReference>
<feature type="domain" description="PAC" evidence="4">
    <location>
        <begin position="331"/>
        <end position="383"/>
    </location>
</feature>
<organism evidence="8 9">
    <name type="scientific">Gulbenkiania indica</name>
    <dbReference type="NCBI Taxonomy" id="375574"/>
    <lineage>
        <taxon>Bacteria</taxon>
        <taxon>Pseudomonadati</taxon>
        <taxon>Pseudomonadota</taxon>
        <taxon>Betaproteobacteria</taxon>
        <taxon>Neisseriales</taxon>
        <taxon>Chromobacteriaceae</taxon>
        <taxon>Gulbenkiania</taxon>
    </lineage>
</organism>
<evidence type="ECO:0000259" key="7">
    <source>
        <dbReference type="PROSITE" id="PS50887"/>
    </source>
</evidence>
<feature type="transmembrane region" description="Helical" evidence="2">
    <location>
        <begin position="22"/>
        <end position="43"/>
    </location>
</feature>
<evidence type="ECO:0000259" key="3">
    <source>
        <dbReference type="PROSITE" id="PS50112"/>
    </source>
</evidence>
<name>A0A0K6H6C4_9NEIS</name>
<dbReference type="InterPro" id="IPR001610">
    <property type="entry name" value="PAC"/>
</dbReference>
<dbReference type="SUPFAM" id="SSF55073">
    <property type="entry name" value="Nucleotide cyclase"/>
    <property type="match status" value="1"/>
</dbReference>
<dbReference type="SMART" id="SM00304">
    <property type="entry name" value="HAMP"/>
    <property type="match status" value="1"/>
</dbReference>
<dbReference type="GO" id="GO:0006355">
    <property type="term" value="P:regulation of DNA-templated transcription"/>
    <property type="evidence" value="ECO:0007669"/>
    <property type="project" value="InterPro"/>
</dbReference>
<dbReference type="CDD" id="cd00130">
    <property type="entry name" value="PAS"/>
    <property type="match status" value="2"/>
</dbReference>
<dbReference type="PROSITE" id="PS50885">
    <property type="entry name" value="HAMP"/>
    <property type="match status" value="1"/>
</dbReference>
<dbReference type="Gene3D" id="6.10.340.10">
    <property type="match status" value="1"/>
</dbReference>
<evidence type="ECO:0000256" key="2">
    <source>
        <dbReference type="SAM" id="Phobius"/>
    </source>
</evidence>
<dbReference type="PROSITE" id="PS50113">
    <property type="entry name" value="PAC"/>
    <property type="match status" value="2"/>
</dbReference>
<dbReference type="PROSITE" id="PS50887">
    <property type="entry name" value="GGDEF"/>
    <property type="match status" value="1"/>
</dbReference>
<dbReference type="EMBL" id="CYHA01000008">
    <property type="protein sequence ID" value="CUA86453.1"/>
    <property type="molecule type" value="Genomic_DNA"/>
</dbReference>
<keyword evidence="2" id="KW-0472">Membrane</keyword>
<dbReference type="PANTHER" id="PTHR44757">
    <property type="entry name" value="DIGUANYLATE CYCLASE DGCP"/>
    <property type="match status" value="1"/>
</dbReference>
<dbReference type="InterPro" id="IPR029787">
    <property type="entry name" value="Nucleotide_cyclase"/>
</dbReference>
<dbReference type="GO" id="GO:0016020">
    <property type="term" value="C:membrane"/>
    <property type="evidence" value="ECO:0007669"/>
    <property type="project" value="InterPro"/>
</dbReference>
<dbReference type="PANTHER" id="PTHR44757:SF2">
    <property type="entry name" value="BIOFILM ARCHITECTURE MAINTENANCE PROTEIN MBAA"/>
    <property type="match status" value="1"/>
</dbReference>
<dbReference type="CDD" id="cd01948">
    <property type="entry name" value="EAL"/>
    <property type="match status" value="1"/>
</dbReference>
<dbReference type="Pfam" id="PF00563">
    <property type="entry name" value="EAL"/>
    <property type="match status" value="1"/>
</dbReference>
<dbReference type="SUPFAM" id="SSF158472">
    <property type="entry name" value="HAMP domain-like"/>
    <property type="match status" value="1"/>
</dbReference>
<feature type="domain" description="EAL" evidence="5">
    <location>
        <begin position="679"/>
        <end position="933"/>
    </location>
</feature>
<accession>A0A0K6H6C4</accession>
<dbReference type="PROSITE" id="PS50883">
    <property type="entry name" value="EAL"/>
    <property type="match status" value="1"/>
</dbReference>
<feature type="domain" description="PAC" evidence="4">
    <location>
        <begin position="453"/>
        <end position="505"/>
    </location>
</feature>
<reference evidence="9" key="1">
    <citation type="submission" date="2015-08" db="EMBL/GenBank/DDBJ databases">
        <authorList>
            <person name="Varghese N."/>
        </authorList>
    </citation>
    <scope>NUCLEOTIDE SEQUENCE [LARGE SCALE GENOMIC DNA]</scope>
    <source>
        <strain evidence="9">DSM 17901</strain>
    </source>
</reference>
<dbReference type="InterPro" id="IPR013767">
    <property type="entry name" value="PAS_fold"/>
</dbReference>
<dbReference type="InterPro" id="IPR003660">
    <property type="entry name" value="HAMP_dom"/>
</dbReference>
<dbReference type="InterPro" id="IPR052155">
    <property type="entry name" value="Biofilm_reg_signaling"/>
</dbReference>
<dbReference type="Gene3D" id="3.20.20.450">
    <property type="entry name" value="EAL domain"/>
    <property type="match status" value="1"/>
</dbReference>
<dbReference type="CDD" id="cd01949">
    <property type="entry name" value="GGDEF"/>
    <property type="match status" value="1"/>
</dbReference>
<dbReference type="InterPro" id="IPR035965">
    <property type="entry name" value="PAS-like_dom_sf"/>
</dbReference>
<protein>
    <submittedName>
        <fullName evidence="8">Diguanylate cyclase/phosphodiesterase with PAS/PAC sensor(S)</fullName>
    </submittedName>
</protein>
<dbReference type="NCBIfam" id="TIGR00254">
    <property type="entry name" value="GGDEF"/>
    <property type="match status" value="1"/>
</dbReference>
<dbReference type="Pfam" id="PF00989">
    <property type="entry name" value="PAS"/>
    <property type="match status" value="1"/>
</dbReference>
<evidence type="ECO:0000313" key="9">
    <source>
        <dbReference type="Proteomes" id="UP000243535"/>
    </source>
</evidence>
<dbReference type="InterPro" id="IPR000160">
    <property type="entry name" value="GGDEF_dom"/>
</dbReference>
<dbReference type="RefSeq" id="WP_055434429.1">
    <property type="nucleotide sequence ID" value="NZ_CYHA01000008.1"/>
</dbReference>
<evidence type="ECO:0000259" key="5">
    <source>
        <dbReference type="PROSITE" id="PS50883"/>
    </source>
</evidence>
<dbReference type="InterPro" id="IPR043128">
    <property type="entry name" value="Rev_trsase/Diguanyl_cyclase"/>
</dbReference>
<dbReference type="STRING" id="375574.GCA_001418035_02458"/>
<dbReference type="NCBIfam" id="TIGR00229">
    <property type="entry name" value="sensory_box"/>
    <property type="match status" value="2"/>
</dbReference>
<evidence type="ECO:0000256" key="1">
    <source>
        <dbReference type="ARBA" id="ARBA00051114"/>
    </source>
</evidence>
<dbReference type="GO" id="GO:0007165">
    <property type="term" value="P:signal transduction"/>
    <property type="evidence" value="ECO:0007669"/>
    <property type="project" value="InterPro"/>
</dbReference>
<dbReference type="Gene3D" id="3.30.70.270">
    <property type="match status" value="1"/>
</dbReference>
<dbReference type="SUPFAM" id="SSF55785">
    <property type="entry name" value="PYP-like sensor domain (PAS domain)"/>
    <property type="match status" value="2"/>
</dbReference>
<dbReference type="FunFam" id="3.20.20.450:FF:000001">
    <property type="entry name" value="Cyclic di-GMP phosphodiesterase yahA"/>
    <property type="match status" value="1"/>
</dbReference>
<dbReference type="Gene3D" id="3.30.450.20">
    <property type="entry name" value="PAS domain"/>
    <property type="match status" value="2"/>
</dbReference>
<keyword evidence="2" id="KW-0812">Transmembrane</keyword>
<comment type="catalytic activity">
    <reaction evidence="1">
        <text>3',3'-c-di-GMP + H2O = 5'-phosphoguanylyl(3'-&gt;5')guanosine + H(+)</text>
        <dbReference type="Rhea" id="RHEA:24902"/>
        <dbReference type="ChEBI" id="CHEBI:15377"/>
        <dbReference type="ChEBI" id="CHEBI:15378"/>
        <dbReference type="ChEBI" id="CHEBI:58754"/>
        <dbReference type="ChEBI" id="CHEBI:58805"/>
        <dbReference type="EC" id="3.1.4.52"/>
    </reaction>
    <physiologicalReaction direction="left-to-right" evidence="1">
        <dbReference type="Rhea" id="RHEA:24903"/>
    </physiologicalReaction>
</comment>
<dbReference type="Proteomes" id="UP000243535">
    <property type="component" value="Unassembled WGS sequence"/>
</dbReference>
<feature type="domain" description="HAMP" evidence="6">
    <location>
        <begin position="179"/>
        <end position="231"/>
    </location>
</feature>
<dbReference type="SMART" id="SM00086">
    <property type="entry name" value="PAC"/>
    <property type="match status" value="2"/>
</dbReference>
<gene>
    <name evidence="8" type="ORF">Ga0061063_2684</name>
</gene>
<dbReference type="SMART" id="SM00052">
    <property type="entry name" value="EAL"/>
    <property type="match status" value="1"/>
</dbReference>
<dbReference type="Pfam" id="PF00990">
    <property type="entry name" value="GGDEF"/>
    <property type="match status" value="1"/>
</dbReference>
<dbReference type="AlphaFoldDB" id="A0A0K6H6C4"/>
<feature type="transmembrane region" description="Helical" evidence="2">
    <location>
        <begin position="158"/>
        <end position="179"/>
    </location>
</feature>
<keyword evidence="2" id="KW-1133">Transmembrane helix</keyword>
<evidence type="ECO:0000259" key="4">
    <source>
        <dbReference type="PROSITE" id="PS50113"/>
    </source>
</evidence>
<dbReference type="FunFam" id="3.30.70.270:FF:000001">
    <property type="entry name" value="Diguanylate cyclase domain protein"/>
    <property type="match status" value="1"/>
</dbReference>
<dbReference type="InterPro" id="IPR001633">
    <property type="entry name" value="EAL_dom"/>
</dbReference>
<dbReference type="InterPro" id="IPR035919">
    <property type="entry name" value="EAL_sf"/>
</dbReference>
<dbReference type="SUPFAM" id="SSF141868">
    <property type="entry name" value="EAL domain-like"/>
    <property type="match status" value="1"/>
</dbReference>
<dbReference type="InterPro" id="IPR000014">
    <property type="entry name" value="PAS"/>
</dbReference>
<dbReference type="InterPro" id="IPR000700">
    <property type="entry name" value="PAS-assoc_C"/>
</dbReference>
<keyword evidence="9" id="KW-1185">Reference proteome</keyword>
<feature type="domain" description="PAS" evidence="3">
    <location>
        <begin position="386"/>
        <end position="425"/>
    </location>
</feature>
<dbReference type="OrthoDB" id="9813903at2"/>
<proteinExistence type="predicted"/>
<dbReference type="SMART" id="SM00091">
    <property type="entry name" value="PAS"/>
    <property type="match status" value="2"/>
</dbReference>
<evidence type="ECO:0000313" key="8">
    <source>
        <dbReference type="EMBL" id="CUA86453.1"/>
    </source>
</evidence>
<dbReference type="SMART" id="SM00267">
    <property type="entry name" value="GGDEF"/>
    <property type="match status" value="1"/>
</dbReference>
<dbReference type="Pfam" id="PF13426">
    <property type="entry name" value="PAS_9"/>
    <property type="match status" value="1"/>
</dbReference>
<dbReference type="PROSITE" id="PS50112">
    <property type="entry name" value="PAS"/>
    <property type="match status" value="1"/>
</dbReference>
<feature type="domain" description="GGDEF" evidence="7">
    <location>
        <begin position="537"/>
        <end position="670"/>
    </location>
</feature>
<dbReference type="GO" id="GO:0071111">
    <property type="term" value="F:cyclic-guanylate-specific phosphodiesterase activity"/>
    <property type="evidence" value="ECO:0007669"/>
    <property type="project" value="UniProtKB-EC"/>
</dbReference>